<dbReference type="GO" id="GO:0071949">
    <property type="term" value="F:FAD binding"/>
    <property type="evidence" value="ECO:0007669"/>
    <property type="project" value="InterPro"/>
</dbReference>
<accession>A0A2K3QFI6</accession>
<feature type="domain" description="FAD-binding" evidence="7">
    <location>
        <begin position="6"/>
        <end position="326"/>
    </location>
</feature>
<evidence type="ECO:0000256" key="3">
    <source>
        <dbReference type="ARBA" id="ARBA00022630"/>
    </source>
</evidence>
<dbReference type="InterPro" id="IPR036188">
    <property type="entry name" value="FAD/NAD-bd_sf"/>
</dbReference>
<keyword evidence="4" id="KW-0274">FAD</keyword>
<evidence type="ECO:0000256" key="4">
    <source>
        <dbReference type="ARBA" id="ARBA00022827"/>
    </source>
</evidence>
<protein>
    <submittedName>
        <fullName evidence="8">Monooxygenase FAD-binding protein</fullName>
    </submittedName>
</protein>
<evidence type="ECO:0000259" key="7">
    <source>
        <dbReference type="Pfam" id="PF01494"/>
    </source>
</evidence>
<dbReference type="STRING" id="45235.A0A2K3QFI6"/>
<evidence type="ECO:0000256" key="1">
    <source>
        <dbReference type="ARBA" id="ARBA00001974"/>
    </source>
</evidence>
<dbReference type="EMBL" id="NRSZ01000575">
    <property type="protein sequence ID" value="PNY26271.1"/>
    <property type="molecule type" value="Genomic_DNA"/>
</dbReference>
<comment type="caution">
    <text evidence="8">The sequence shown here is derived from an EMBL/GenBank/DDBJ whole genome shotgun (WGS) entry which is preliminary data.</text>
</comment>
<dbReference type="PANTHER" id="PTHR47356:SF2">
    <property type="entry name" value="FAD-BINDING DOMAIN-CONTAINING PROTEIN-RELATED"/>
    <property type="match status" value="1"/>
</dbReference>
<evidence type="ECO:0000256" key="2">
    <source>
        <dbReference type="ARBA" id="ARBA00007992"/>
    </source>
</evidence>
<keyword evidence="3" id="KW-0285">Flavoprotein</keyword>
<dbReference type="GO" id="GO:0004497">
    <property type="term" value="F:monooxygenase activity"/>
    <property type="evidence" value="ECO:0007669"/>
    <property type="project" value="UniProtKB-KW"/>
</dbReference>
<evidence type="ECO:0000256" key="5">
    <source>
        <dbReference type="ARBA" id="ARBA00023002"/>
    </source>
</evidence>
<keyword evidence="9" id="KW-1185">Reference proteome</keyword>
<gene>
    <name evidence="8" type="ORF">TCAP_03797</name>
</gene>
<evidence type="ECO:0000256" key="6">
    <source>
        <dbReference type="ARBA" id="ARBA00023033"/>
    </source>
</evidence>
<sequence>MAREHVTVGIVGGGVAGLALAKMLEMLGVSYTLYESYHEIAPRAGASLGLMPNGLRILDQLGLSDQVEAFSVDHDHWEHRDGVSGTLYKHTTAMRNYPAILGYGAFFMARHDVLQVLFDSLADKTRVHTSKPVVKIQHRGDSALVEATDGSSFTCDFVAGADGVHSIVRQHIFAETAQPPADYLRAHATCVFGISKPLPQIGPGIHFAVYRRKVSALVFSGLRGKLYWFFFEELDEPLDYGQRKRFTDADIQAVYEQIADAIVTDGVRISDVFNSRETAVMTILEEGLSNVWHHGRMFLLGDSAHKMVPHAAMGANQAMEAAACFVNNLRRLQINCPGSPDLLVPQSKVSECLEAYVKERRGFMTAVAHIASQNCRNQLMIGAPAENFIRALPEQNDRELLWRPIESLSKAQKLENWNWGTKRADFYTEQSRKALDIFASNGDLGVLGVKLGEG</sequence>
<dbReference type="OrthoDB" id="10029326at2759"/>
<name>A0A2K3QFI6_9HYPO</name>
<evidence type="ECO:0000313" key="9">
    <source>
        <dbReference type="Proteomes" id="UP000236621"/>
    </source>
</evidence>
<proteinExistence type="inferred from homology"/>
<organism evidence="8 9">
    <name type="scientific">Tolypocladium capitatum</name>
    <dbReference type="NCBI Taxonomy" id="45235"/>
    <lineage>
        <taxon>Eukaryota</taxon>
        <taxon>Fungi</taxon>
        <taxon>Dikarya</taxon>
        <taxon>Ascomycota</taxon>
        <taxon>Pezizomycotina</taxon>
        <taxon>Sordariomycetes</taxon>
        <taxon>Hypocreomycetidae</taxon>
        <taxon>Hypocreales</taxon>
        <taxon>Ophiocordycipitaceae</taxon>
        <taxon>Tolypocladium</taxon>
    </lineage>
</organism>
<dbReference type="Proteomes" id="UP000236621">
    <property type="component" value="Unassembled WGS sequence"/>
</dbReference>
<evidence type="ECO:0000313" key="8">
    <source>
        <dbReference type="EMBL" id="PNY26271.1"/>
    </source>
</evidence>
<dbReference type="InterPro" id="IPR050562">
    <property type="entry name" value="FAD_mOase_fung"/>
</dbReference>
<dbReference type="InterPro" id="IPR002938">
    <property type="entry name" value="FAD-bd"/>
</dbReference>
<keyword evidence="5" id="KW-0560">Oxidoreductase</keyword>
<dbReference type="Pfam" id="PF01494">
    <property type="entry name" value="FAD_binding_3"/>
    <property type="match status" value="1"/>
</dbReference>
<dbReference type="PRINTS" id="PR00420">
    <property type="entry name" value="RNGMNOXGNASE"/>
</dbReference>
<dbReference type="AlphaFoldDB" id="A0A2K3QFI6"/>
<dbReference type="SUPFAM" id="SSF51905">
    <property type="entry name" value="FAD/NAD(P)-binding domain"/>
    <property type="match status" value="1"/>
</dbReference>
<reference evidence="8 9" key="1">
    <citation type="submission" date="2017-08" db="EMBL/GenBank/DDBJ databases">
        <title>Harnessing the power of phylogenomics to disentangle the directionality and signatures of interkingdom host jumping in the parasitic fungal genus Tolypocladium.</title>
        <authorList>
            <person name="Quandt C.A."/>
            <person name="Patterson W."/>
            <person name="Spatafora J.W."/>
        </authorList>
    </citation>
    <scope>NUCLEOTIDE SEQUENCE [LARGE SCALE GENOMIC DNA]</scope>
    <source>
        <strain evidence="8 9">CBS 113982</strain>
    </source>
</reference>
<comment type="cofactor">
    <cofactor evidence="1">
        <name>FAD</name>
        <dbReference type="ChEBI" id="CHEBI:57692"/>
    </cofactor>
</comment>
<dbReference type="Gene3D" id="3.50.50.60">
    <property type="entry name" value="FAD/NAD(P)-binding domain"/>
    <property type="match status" value="1"/>
</dbReference>
<comment type="similarity">
    <text evidence="2">Belongs to the paxM FAD-dependent monooxygenase family.</text>
</comment>
<keyword evidence="6 8" id="KW-0503">Monooxygenase</keyword>
<feature type="non-terminal residue" evidence="8">
    <location>
        <position position="454"/>
    </location>
</feature>
<dbReference type="PANTHER" id="PTHR47356">
    <property type="entry name" value="FAD-DEPENDENT MONOOXYGENASE ASQG-RELATED"/>
    <property type="match status" value="1"/>
</dbReference>